<gene>
    <name evidence="1" type="ORF">IFM46972_10537</name>
</gene>
<name>A0A8H3SCT2_9EURO</name>
<organism evidence="1 2">
    <name type="scientific">Aspergillus udagawae</name>
    <dbReference type="NCBI Taxonomy" id="91492"/>
    <lineage>
        <taxon>Eukaryota</taxon>
        <taxon>Fungi</taxon>
        <taxon>Dikarya</taxon>
        <taxon>Ascomycota</taxon>
        <taxon>Pezizomycotina</taxon>
        <taxon>Eurotiomycetes</taxon>
        <taxon>Eurotiomycetidae</taxon>
        <taxon>Eurotiales</taxon>
        <taxon>Aspergillaceae</taxon>
        <taxon>Aspergillus</taxon>
        <taxon>Aspergillus subgen. Fumigati</taxon>
    </lineage>
</organism>
<evidence type="ECO:0000313" key="2">
    <source>
        <dbReference type="Proteomes" id="UP000465221"/>
    </source>
</evidence>
<reference evidence="1 2" key="1">
    <citation type="submission" date="2020-01" db="EMBL/GenBank/DDBJ databases">
        <title>Draft genome sequence of Aspergillus udagawae IFM 46972.</title>
        <authorList>
            <person name="Takahashi H."/>
            <person name="Yaguchi T."/>
        </authorList>
    </citation>
    <scope>NUCLEOTIDE SEQUENCE [LARGE SCALE GENOMIC DNA]</scope>
    <source>
        <strain evidence="1 2">IFM 46972</strain>
    </source>
</reference>
<sequence>MAQENVPWQHGVCDCSSSCDVLYPTSLCAAFTPCCLFNRIGAQFKGQDAQSCGWGCCMYFSVGCVLGLPCIPLGFRRYAIRKEYKIKGNGLTDCLAAWCCSCCVLRQLDWETKHRPSAQQEGYQRPSGMAYNTEK</sequence>
<comment type="caution">
    <text evidence="1">The sequence shown here is derived from an EMBL/GenBank/DDBJ whole genome shotgun (WGS) entry which is preliminary data.</text>
</comment>
<dbReference type="Proteomes" id="UP000465221">
    <property type="component" value="Unassembled WGS sequence"/>
</dbReference>
<dbReference type="InterPro" id="IPR006461">
    <property type="entry name" value="PLAC_motif_containing"/>
</dbReference>
<dbReference type="AlphaFoldDB" id="A0A8H3SCT2"/>
<proteinExistence type="predicted"/>
<dbReference type="Pfam" id="PF04749">
    <property type="entry name" value="PLAC8"/>
    <property type="match status" value="1"/>
</dbReference>
<dbReference type="NCBIfam" id="TIGR01571">
    <property type="entry name" value="A_thal_Cys_rich"/>
    <property type="match status" value="1"/>
</dbReference>
<dbReference type="EMBL" id="BLKC01000137">
    <property type="protein sequence ID" value="GFF56512.1"/>
    <property type="molecule type" value="Genomic_DNA"/>
</dbReference>
<accession>A0A8H3SCT2</accession>
<evidence type="ECO:0000313" key="1">
    <source>
        <dbReference type="EMBL" id="GFF56512.1"/>
    </source>
</evidence>
<dbReference type="PANTHER" id="PTHR15907">
    <property type="entry name" value="DUF614 FAMILY PROTEIN-RELATED"/>
    <property type="match status" value="1"/>
</dbReference>
<protein>
    <submittedName>
        <fullName evidence="1">DUF614 cysteine-rich domain protein</fullName>
    </submittedName>
</protein>